<proteinExistence type="predicted"/>
<dbReference type="Pfam" id="PF13692">
    <property type="entry name" value="Glyco_trans_1_4"/>
    <property type="match status" value="1"/>
</dbReference>
<gene>
    <name evidence="1" type="ORF">UFOPK2360_00137</name>
</gene>
<protein>
    <submittedName>
        <fullName evidence="1">Unannotated protein</fullName>
    </submittedName>
</protein>
<sequence length="347" mass="38861">MKRVDHLLVINYALDIHQPIFATSGNWICELAKRHEKITIITGHLGEFEQPTNAAVHSIKWIEGQNFRNIFKTAVIGLKVIKKNRFSAAFTHMALMQALILSPLLKVHKIRHVIWYAHASNPISLRVAKIFASEFVTSTPGSFPLKSAKVTPIGQGIDPSKFTRKTLNYPIKNLIHVGRFEKSKNIDLIIETVAQARQQGFPLTFTQVGNASSKSLSDYEFQCKKKFSSYIQEGWLNFEPTISHEKIPEVLSKSDLFIHAFQGSLDKTTVEAVLMGLPLISINHEVNNFFASQFDNASLIERLLSILTLDESSLRDNVEAQEALAMKNGTLNALIAKLDQILISGKA</sequence>
<dbReference type="EMBL" id="CAEZXH010000004">
    <property type="protein sequence ID" value="CAB4675393.1"/>
    <property type="molecule type" value="Genomic_DNA"/>
</dbReference>
<dbReference type="SUPFAM" id="SSF53756">
    <property type="entry name" value="UDP-Glycosyltransferase/glycogen phosphorylase"/>
    <property type="match status" value="1"/>
</dbReference>
<evidence type="ECO:0000313" key="1">
    <source>
        <dbReference type="EMBL" id="CAB4675393.1"/>
    </source>
</evidence>
<dbReference type="Gene3D" id="3.40.50.2000">
    <property type="entry name" value="Glycogen Phosphorylase B"/>
    <property type="match status" value="1"/>
</dbReference>
<reference evidence="1" key="1">
    <citation type="submission" date="2020-05" db="EMBL/GenBank/DDBJ databases">
        <authorList>
            <person name="Chiriac C."/>
            <person name="Salcher M."/>
            <person name="Ghai R."/>
            <person name="Kavagutti S V."/>
        </authorList>
    </citation>
    <scope>NUCLEOTIDE SEQUENCE</scope>
</reference>
<accession>A0A6J6MSI9</accession>
<name>A0A6J6MSI9_9ZZZZ</name>
<organism evidence="1">
    <name type="scientific">freshwater metagenome</name>
    <dbReference type="NCBI Taxonomy" id="449393"/>
    <lineage>
        <taxon>unclassified sequences</taxon>
        <taxon>metagenomes</taxon>
        <taxon>ecological metagenomes</taxon>
    </lineage>
</organism>
<dbReference type="AlphaFoldDB" id="A0A6J6MSI9"/>